<feature type="region of interest" description="Disordered" evidence="1">
    <location>
        <begin position="1"/>
        <end position="123"/>
    </location>
</feature>
<dbReference type="EMBL" id="KN832870">
    <property type="protein sequence ID" value="KIN08416.1"/>
    <property type="molecule type" value="Genomic_DNA"/>
</dbReference>
<dbReference type="InParanoid" id="A0A0C3HJL5"/>
<feature type="compositionally biased region" description="Basic and acidic residues" evidence="1">
    <location>
        <begin position="72"/>
        <end position="103"/>
    </location>
</feature>
<feature type="compositionally biased region" description="Low complexity" evidence="1">
    <location>
        <begin position="37"/>
        <end position="47"/>
    </location>
</feature>
<keyword evidence="3" id="KW-1185">Reference proteome</keyword>
<evidence type="ECO:0000256" key="1">
    <source>
        <dbReference type="SAM" id="MobiDB-lite"/>
    </source>
</evidence>
<accession>A0A0C3HJL5</accession>
<reference evidence="3" key="2">
    <citation type="submission" date="2015-01" db="EMBL/GenBank/DDBJ databases">
        <title>Evolutionary Origins and Diversification of the Mycorrhizal Mutualists.</title>
        <authorList>
            <consortium name="DOE Joint Genome Institute"/>
            <consortium name="Mycorrhizal Genomics Consortium"/>
            <person name="Kohler A."/>
            <person name="Kuo A."/>
            <person name="Nagy L.G."/>
            <person name="Floudas D."/>
            <person name="Copeland A."/>
            <person name="Barry K.W."/>
            <person name="Cichocki N."/>
            <person name="Veneault-Fourrey C."/>
            <person name="LaButti K."/>
            <person name="Lindquist E.A."/>
            <person name="Lipzen A."/>
            <person name="Lundell T."/>
            <person name="Morin E."/>
            <person name="Murat C."/>
            <person name="Riley R."/>
            <person name="Ohm R."/>
            <person name="Sun H."/>
            <person name="Tunlid A."/>
            <person name="Henrissat B."/>
            <person name="Grigoriev I.V."/>
            <person name="Hibbett D.S."/>
            <person name="Martin F."/>
        </authorList>
    </citation>
    <scope>NUCLEOTIDE SEQUENCE [LARGE SCALE GENOMIC DNA]</scope>
    <source>
        <strain evidence="3">Zn</strain>
    </source>
</reference>
<name>A0A0C3HJL5_OIDMZ</name>
<evidence type="ECO:0000313" key="3">
    <source>
        <dbReference type="Proteomes" id="UP000054321"/>
    </source>
</evidence>
<evidence type="ECO:0000313" key="2">
    <source>
        <dbReference type="EMBL" id="KIN08416.1"/>
    </source>
</evidence>
<dbReference type="AlphaFoldDB" id="A0A0C3HJL5"/>
<protein>
    <submittedName>
        <fullName evidence="2">Uncharacterized protein</fullName>
    </submittedName>
</protein>
<sequence length="135" mass="15276">MRDLPSYPEHILAASRRPSSLQSEPRPRLHITGQVPSKSPKMSSSSKSQKEFDGASIVSTSTFSSTVSLLKSVKDKLHRETPGKMTKEQKKQLQQERRREEKANGPVQWIPDINGDNKSPRRRTTEAYMITGMLK</sequence>
<reference evidence="2 3" key="1">
    <citation type="submission" date="2014-04" db="EMBL/GenBank/DDBJ databases">
        <authorList>
            <consortium name="DOE Joint Genome Institute"/>
            <person name="Kuo A."/>
            <person name="Martino E."/>
            <person name="Perotto S."/>
            <person name="Kohler A."/>
            <person name="Nagy L.G."/>
            <person name="Floudas D."/>
            <person name="Copeland A."/>
            <person name="Barry K.W."/>
            <person name="Cichocki N."/>
            <person name="Veneault-Fourrey C."/>
            <person name="LaButti K."/>
            <person name="Lindquist E.A."/>
            <person name="Lipzen A."/>
            <person name="Lundell T."/>
            <person name="Morin E."/>
            <person name="Murat C."/>
            <person name="Sun H."/>
            <person name="Tunlid A."/>
            <person name="Henrissat B."/>
            <person name="Grigoriev I.V."/>
            <person name="Hibbett D.S."/>
            <person name="Martin F."/>
            <person name="Nordberg H.P."/>
            <person name="Cantor M.N."/>
            <person name="Hua S.X."/>
        </authorList>
    </citation>
    <scope>NUCLEOTIDE SEQUENCE [LARGE SCALE GENOMIC DNA]</scope>
    <source>
        <strain evidence="2 3">Zn</strain>
    </source>
</reference>
<gene>
    <name evidence="2" type="ORF">OIDMADRAFT_16617</name>
</gene>
<dbReference type="Proteomes" id="UP000054321">
    <property type="component" value="Unassembled WGS sequence"/>
</dbReference>
<feature type="compositionally biased region" description="Low complexity" evidence="1">
    <location>
        <begin position="56"/>
        <end position="71"/>
    </location>
</feature>
<organism evidence="2 3">
    <name type="scientific">Oidiodendron maius (strain Zn)</name>
    <dbReference type="NCBI Taxonomy" id="913774"/>
    <lineage>
        <taxon>Eukaryota</taxon>
        <taxon>Fungi</taxon>
        <taxon>Dikarya</taxon>
        <taxon>Ascomycota</taxon>
        <taxon>Pezizomycotina</taxon>
        <taxon>Leotiomycetes</taxon>
        <taxon>Leotiomycetes incertae sedis</taxon>
        <taxon>Myxotrichaceae</taxon>
        <taxon>Oidiodendron</taxon>
    </lineage>
</organism>
<dbReference type="HOGENOM" id="CLU_1886366_0_0_1"/>
<proteinExistence type="predicted"/>